<reference evidence="10" key="1">
    <citation type="journal article" date="2019" name="Int. J. Syst. Evol. Microbiol.">
        <title>The Global Catalogue of Microorganisms (GCM) 10K type strain sequencing project: providing services to taxonomists for standard genome sequencing and annotation.</title>
        <authorList>
            <consortium name="The Broad Institute Genomics Platform"/>
            <consortium name="The Broad Institute Genome Sequencing Center for Infectious Disease"/>
            <person name="Wu L."/>
            <person name="Ma J."/>
        </authorList>
    </citation>
    <scope>NUCLEOTIDE SEQUENCE [LARGE SCALE GENOMIC DNA]</scope>
    <source>
        <strain evidence="10">CGMCC 1.16031</strain>
    </source>
</reference>
<evidence type="ECO:0000256" key="3">
    <source>
        <dbReference type="ARBA" id="ARBA00022989"/>
    </source>
</evidence>
<evidence type="ECO:0000256" key="6">
    <source>
        <dbReference type="ARBA" id="ARBA00029447"/>
    </source>
</evidence>
<gene>
    <name evidence="9" type="ORF">ACFP85_04850</name>
</gene>
<dbReference type="EMBL" id="JBHSUS010000001">
    <property type="protein sequence ID" value="MFC6439476.1"/>
    <property type="molecule type" value="Genomic_DNA"/>
</dbReference>
<proteinExistence type="inferred from homology"/>
<dbReference type="InterPro" id="IPR025991">
    <property type="entry name" value="Chemoreceptor_zinc-bind_dom"/>
</dbReference>
<name>A0ABW1XI60_9ALTE</name>
<dbReference type="SMART" id="SM00283">
    <property type="entry name" value="MA"/>
    <property type="match status" value="1"/>
</dbReference>
<evidence type="ECO:0000256" key="2">
    <source>
        <dbReference type="ARBA" id="ARBA00022692"/>
    </source>
</evidence>
<accession>A0ABW1XI60</accession>
<dbReference type="InterPro" id="IPR004090">
    <property type="entry name" value="Chemotax_Me-accpt_rcpt"/>
</dbReference>
<comment type="caution">
    <text evidence="9">The sequence shown here is derived from an EMBL/GenBank/DDBJ whole genome shotgun (WGS) entry which is preliminary data.</text>
</comment>
<dbReference type="PANTHER" id="PTHR32089:SF119">
    <property type="entry name" value="METHYL-ACCEPTING CHEMOTAXIS PROTEIN CTPL"/>
    <property type="match status" value="1"/>
</dbReference>
<dbReference type="Proteomes" id="UP001596364">
    <property type="component" value="Unassembled WGS sequence"/>
</dbReference>
<keyword evidence="2" id="KW-0812">Transmembrane</keyword>
<evidence type="ECO:0000313" key="10">
    <source>
        <dbReference type="Proteomes" id="UP001596364"/>
    </source>
</evidence>
<evidence type="ECO:0000256" key="4">
    <source>
        <dbReference type="ARBA" id="ARBA00023136"/>
    </source>
</evidence>
<dbReference type="InterPro" id="IPR004089">
    <property type="entry name" value="MCPsignal_dom"/>
</dbReference>
<dbReference type="Gene3D" id="1.20.120.30">
    <property type="entry name" value="Aspartate receptor, ligand-binding domain"/>
    <property type="match status" value="1"/>
</dbReference>
<dbReference type="PANTHER" id="PTHR32089">
    <property type="entry name" value="METHYL-ACCEPTING CHEMOTAXIS PROTEIN MCPB"/>
    <property type="match status" value="1"/>
</dbReference>
<evidence type="ECO:0000256" key="1">
    <source>
        <dbReference type="ARBA" id="ARBA00004141"/>
    </source>
</evidence>
<dbReference type="Pfam" id="PF00015">
    <property type="entry name" value="MCPsignal"/>
    <property type="match status" value="1"/>
</dbReference>
<dbReference type="RefSeq" id="WP_131257236.1">
    <property type="nucleotide sequence ID" value="NZ_JBHSUS010000001.1"/>
</dbReference>
<keyword evidence="5 7" id="KW-0807">Transducer</keyword>
<evidence type="ECO:0000313" key="9">
    <source>
        <dbReference type="EMBL" id="MFC6439476.1"/>
    </source>
</evidence>
<dbReference type="SUPFAM" id="SSF58104">
    <property type="entry name" value="Methyl-accepting chemotaxis protein (MCP) signaling domain"/>
    <property type="match status" value="1"/>
</dbReference>
<keyword evidence="3" id="KW-1133">Transmembrane helix</keyword>
<dbReference type="PROSITE" id="PS50111">
    <property type="entry name" value="CHEMOTAXIS_TRANSDUC_2"/>
    <property type="match status" value="1"/>
</dbReference>
<organism evidence="9 10">
    <name type="scientific">Pseudobowmanella zhangzhouensis</name>
    <dbReference type="NCBI Taxonomy" id="1537679"/>
    <lineage>
        <taxon>Bacteria</taxon>
        <taxon>Pseudomonadati</taxon>
        <taxon>Pseudomonadota</taxon>
        <taxon>Gammaproteobacteria</taxon>
        <taxon>Alteromonadales</taxon>
        <taxon>Alteromonadaceae</taxon>
    </lineage>
</organism>
<evidence type="ECO:0000256" key="7">
    <source>
        <dbReference type="PROSITE-ProRule" id="PRU00284"/>
    </source>
</evidence>
<dbReference type="Gene3D" id="1.10.287.950">
    <property type="entry name" value="Methyl-accepting chemotaxis protein"/>
    <property type="match status" value="1"/>
</dbReference>
<comment type="similarity">
    <text evidence="6">Belongs to the methyl-accepting chemotaxis (MCP) protein family.</text>
</comment>
<dbReference type="Pfam" id="PF13682">
    <property type="entry name" value="CZB"/>
    <property type="match status" value="1"/>
</dbReference>
<feature type="domain" description="Methyl-accepting transducer" evidence="8">
    <location>
        <begin position="56"/>
        <end position="247"/>
    </location>
</feature>
<protein>
    <submittedName>
        <fullName evidence="9">Methyl-accepting chemotaxis protein</fullName>
    </submittedName>
</protein>
<evidence type="ECO:0000259" key="8">
    <source>
        <dbReference type="PROSITE" id="PS50111"/>
    </source>
</evidence>
<keyword evidence="4" id="KW-0472">Membrane</keyword>
<comment type="subcellular location">
    <subcellularLocation>
        <location evidence="1">Membrane</location>
        <topology evidence="1">Multi-pass membrane protein</topology>
    </subcellularLocation>
</comment>
<evidence type="ECO:0000256" key="5">
    <source>
        <dbReference type="ARBA" id="ARBA00023224"/>
    </source>
</evidence>
<sequence length="355" mass="38596">MFVSKSRFEQLEKQLEATKKQLATESGEKNAALEHISELEQKLSQLKAPDMRRMLVDSLLTSLNQIEAIRSATQQGYEHLQREAADIDTVNQTFSKSASSLSRITSGIQGVTADMQGMSVSISSLKDIADSIYTFVNTISKISDQTNLLALNAAIEAARAGEAGRGFSVVADEVRALATNTNESAEEVGGLVQKIKVGTDTSVASVNSLQEANAELSQGIEELGQTYKAVSSAFGNMQALISGSVNQGFVDLVKLDHVVWKAKVYETALGKNNMRPEEFTSHSDCRLGRWCHGEGKTKFGSNNAFKKLDEPHKQVHQQGIDGLRAAANGDFHAAVQHFTRMEQASDEVMRLLSSL</sequence>
<keyword evidence="10" id="KW-1185">Reference proteome</keyword>
<dbReference type="PRINTS" id="PR00260">
    <property type="entry name" value="CHEMTRNSDUCR"/>
</dbReference>